<dbReference type="EMBL" id="JADYXP020000005">
    <property type="protein sequence ID" value="KAL0124483.1"/>
    <property type="molecule type" value="Genomic_DNA"/>
</dbReference>
<evidence type="ECO:0000256" key="5">
    <source>
        <dbReference type="ARBA" id="ARBA00022801"/>
    </source>
</evidence>
<comment type="caution">
    <text evidence="9">The sequence shown here is derived from an EMBL/GenBank/DDBJ whole genome shotgun (WGS) entry which is preliminary data.</text>
</comment>
<dbReference type="InterPro" id="IPR000560">
    <property type="entry name" value="His_Pase_clade-2"/>
</dbReference>
<proteinExistence type="inferred from homology"/>
<feature type="chain" id="PRO_5043732950" description="acid phosphatase" evidence="8">
    <location>
        <begin position="24"/>
        <end position="406"/>
    </location>
</feature>
<comment type="catalytic activity">
    <reaction evidence="1">
        <text>a phosphate monoester + H2O = an alcohol + phosphate</text>
        <dbReference type="Rhea" id="RHEA:15017"/>
        <dbReference type="ChEBI" id="CHEBI:15377"/>
        <dbReference type="ChEBI" id="CHEBI:30879"/>
        <dbReference type="ChEBI" id="CHEBI:43474"/>
        <dbReference type="ChEBI" id="CHEBI:67140"/>
        <dbReference type="EC" id="3.1.3.2"/>
    </reaction>
</comment>
<evidence type="ECO:0000313" key="10">
    <source>
        <dbReference type="Proteomes" id="UP001430953"/>
    </source>
</evidence>
<organism evidence="9 10">
    <name type="scientific">Cardiocondyla obscurior</name>
    <dbReference type="NCBI Taxonomy" id="286306"/>
    <lineage>
        <taxon>Eukaryota</taxon>
        <taxon>Metazoa</taxon>
        <taxon>Ecdysozoa</taxon>
        <taxon>Arthropoda</taxon>
        <taxon>Hexapoda</taxon>
        <taxon>Insecta</taxon>
        <taxon>Pterygota</taxon>
        <taxon>Neoptera</taxon>
        <taxon>Endopterygota</taxon>
        <taxon>Hymenoptera</taxon>
        <taxon>Apocrita</taxon>
        <taxon>Aculeata</taxon>
        <taxon>Formicoidea</taxon>
        <taxon>Formicidae</taxon>
        <taxon>Myrmicinae</taxon>
        <taxon>Cardiocondyla</taxon>
    </lineage>
</organism>
<gene>
    <name evidence="9" type="ORF">PUN28_006376</name>
</gene>
<protein>
    <recommendedName>
        <fullName evidence="3">acid phosphatase</fullName>
        <ecNumber evidence="3">3.1.3.2</ecNumber>
    </recommendedName>
</protein>
<comment type="similarity">
    <text evidence="2">Belongs to the histidine acid phosphatase family.</text>
</comment>
<dbReference type="SUPFAM" id="SSF53254">
    <property type="entry name" value="Phosphoglycerate mutase-like"/>
    <property type="match status" value="1"/>
</dbReference>
<evidence type="ECO:0000256" key="6">
    <source>
        <dbReference type="ARBA" id="ARBA00023157"/>
    </source>
</evidence>
<evidence type="ECO:0000256" key="4">
    <source>
        <dbReference type="ARBA" id="ARBA00022729"/>
    </source>
</evidence>
<dbReference type="Proteomes" id="UP001430953">
    <property type="component" value="Unassembled WGS sequence"/>
</dbReference>
<evidence type="ECO:0000256" key="7">
    <source>
        <dbReference type="ARBA" id="ARBA00023180"/>
    </source>
</evidence>
<evidence type="ECO:0000256" key="1">
    <source>
        <dbReference type="ARBA" id="ARBA00000032"/>
    </source>
</evidence>
<keyword evidence="6" id="KW-1015">Disulfide bond</keyword>
<evidence type="ECO:0000256" key="2">
    <source>
        <dbReference type="ARBA" id="ARBA00005375"/>
    </source>
</evidence>
<dbReference type="Pfam" id="PF00328">
    <property type="entry name" value="His_Phos_2"/>
    <property type="match status" value="1"/>
</dbReference>
<feature type="signal peptide" evidence="8">
    <location>
        <begin position="1"/>
        <end position="23"/>
    </location>
</feature>
<keyword evidence="10" id="KW-1185">Reference proteome</keyword>
<accession>A0AAW2G8Y4</accession>
<evidence type="ECO:0000256" key="8">
    <source>
        <dbReference type="SAM" id="SignalP"/>
    </source>
</evidence>
<dbReference type="Gene3D" id="3.40.50.1240">
    <property type="entry name" value="Phosphoglycerate mutase-like"/>
    <property type="match status" value="1"/>
</dbReference>
<dbReference type="PANTHER" id="PTHR11567:SF211">
    <property type="entry name" value="PROSTATIC ACID PHOSPHATASE"/>
    <property type="match status" value="1"/>
</dbReference>
<dbReference type="CDD" id="cd07061">
    <property type="entry name" value="HP_HAP_like"/>
    <property type="match status" value="1"/>
</dbReference>
<dbReference type="AlphaFoldDB" id="A0AAW2G8Y4"/>
<dbReference type="EC" id="3.1.3.2" evidence="3"/>
<keyword evidence="4 8" id="KW-0732">Signal</keyword>
<evidence type="ECO:0000313" key="9">
    <source>
        <dbReference type="EMBL" id="KAL0124483.1"/>
    </source>
</evidence>
<dbReference type="GO" id="GO:0003993">
    <property type="term" value="F:acid phosphatase activity"/>
    <property type="evidence" value="ECO:0007669"/>
    <property type="project" value="UniProtKB-EC"/>
</dbReference>
<keyword evidence="7" id="KW-0325">Glycoprotein</keyword>
<dbReference type="InterPro" id="IPR029033">
    <property type="entry name" value="His_PPase_superfam"/>
</dbReference>
<sequence>MAKFQHLVNVILIVFSHLLLTTSEKSTAISSEETKDINEENGYSVLKLVSVVFRHGDRTIDRLNQESYPNDPYKNSNFYPFGDGHLTNNGKKRSYELGVLLKGIYGDFLGDVYYPSDVYARSTILTRAKMTLQLVLAGLYPPIDIQKWYSELSWQPTDLMYNPLQEDDLFPFKCSTYIKLRNDLLQKLEIKKKIEEFNDLMRMVSIYTGRNITTLEGLGQLYNTLYAESLMKLPLPEWTRDIFPNGKLLNATLLFFELFSYEKLNNLNGGILLNTITADMNKVINGTLDRKINLFSAHDINVSGMLYALNATKCVNYTRLFPAYTSSVIIELHEKYENYMKRYFVKVLYYLGIPSYVQEVTIPGCETLCPYDKFVELTKTITLPCHLKIKRNRRIYKDITFKECRN</sequence>
<evidence type="ECO:0000256" key="3">
    <source>
        <dbReference type="ARBA" id="ARBA00012646"/>
    </source>
</evidence>
<keyword evidence="5" id="KW-0378">Hydrolase</keyword>
<name>A0AAW2G8Y4_9HYME</name>
<dbReference type="PANTHER" id="PTHR11567">
    <property type="entry name" value="ACID PHOSPHATASE-RELATED"/>
    <property type="match status" value="1"/>
</dbReference>
<dbReference type="InterPro" id="IPR050645">
    <property type="entry name" value="Histidine_acid_phosphatase"/>
</dbReference>
<reference evidence="9 10" key="1">
    <citation type="submission" date="2023-03" db="EMBL/GenBank/DDBJ databases">
        <title>High recombination rates correlate with genetic variation in Cardiocondyla obscurior ants.</title>
        <authorList>
            <person name="Errbii M."/>
        </authorList>
    </citation>
    <scope>NUCLEOTIDE SEQUENCE [LARGE SCALE GENOMIC DNA]</scope>
    <source>
        <strain evidence="9">Alpha-2009</strain>
        <tissue evidence="9">Whole body</tissue>
    </source>
</reference>